<dbReference type="RefSeq" id="WP_145916109.1">
    <property type="nucleotide sequence ID" value="NZ_CP065728.1"/>
</dbReference>
<feature type="region of interest" description="Disordered" evidence="1">
    <location>
        <begin position="1"/>
        <end position="141"/>
    </location>
</feature>
<proteinExistence type="predicted"/>
<evidence type="ECO:0000256" key="1">
    <source>
        <dbReference type="SAM" id="MobiDB-lite"/>
    </source>
</evidence>
<evidence type="ECO:0000313" key="3">
    <source>
        <dbReference type="Proteomes" id="UP000594834"/>
    </source>
</evidence>
<feature type="compositionally biased region" description="Basic and acidic residues" evidence="1">
    <location>
        <begin position="116"/>
        <end position="125"/>
    </location>
</feature>
<reference evidence="2 3" key="1">
    <citation type="submission" date="2020-12" db="EMBL/GenBank/DDBJ databases">
        <title>FDA dAtabase for Regulatory Grade micrObial Sequences (FDA-ARGOS): Supporting development and validation of Infectious Disease Dx tests.</title>
        <authorList>
            <person name="Sproer C."/>
            <person name="Gronow S."/>
            <person name="Severitt S."/>
            <person name="Schroder I."/>
            <person name="Tallon L."/>
            <person name="Sadzewicz L."/>
            <person name="Zhao X."/>
            <person name="Boylan J."/>
            <person name="Ott S."/>
            <person name="Bowen H."/>
            <person name="Vavikolanu K."/>
            <person name="Mehta A."/>
            <person name="Aluvathingal J."/>
            <person name="Nadendla S."/>
            <person name="Lowell S."/>
            <person name="Myers T."/>
            <person name="Yan Y."/>
            <person name="Sichtig H."/>
        </authorList>
    </citation>
    <scope>NUCLEOTIDE SEQUENCE [LARGE SCALE GENOMIC DNA]</scope>
    <source>
        <strain evidence="2 3">FDAARGOS_869</strain>
    </source>
</reference>
<feature type="compositionally biased region" description="Polar residues" evidence="1">
    <location>
        <begin position="10"/>
        <end position="27"/>
    </location>
</feature>
<evidence type="ECO:0000313" key="2">
    <source>
        <dbReference type="EMBL" id="QPT44020.1"/>
    </source>
</evidence>
<dbReference type="Proteomes" id="UP000594834">
    <property type="component" value="Chromosome"/>
</dbReference>
<gene>
    <name evidence="2" type="ORF">I6G26_08055</name>
</gene>
<organism evidence="2 3">
    <name type="scientific">Moraxella nonliquefaciens</name>
    <dbReference type="NCBI Taxonomy" id="478"/>
    <lineage>
        <taxon>Bacteria</taxon>
        <taxon>Pseudomonadati</taxon>
        <taxon>Pseudomonadota</taxon>
        <taxon>Gammaproteobacteria</taxon>
        <taxon>Moraxellales</taxon>
        <taxon>Moraxellaceae</taxon>
        <taxon>Moraxella</taxon>
    </lineage>
</organism>
<accession>A0A7T3F0L6</accession>
<feature type="compositionally biased region" description="Polar residues" evidence="1">
    <location>
        <begin position="96"/>
        <end position="106"/>
    </location>
</feature>
<protein>
    <submittedName>
        <fullName evidence="2">Uncharacterized protein</fullName>
    </submittedName>
</protein>
<name>A0A7T3F0L6_MORNO</name>
<sequence>MVKQSDKQTEQGMTTDNTSVSTQNTKQNRPKCTHKKTDPATAVLDVQADNDIDNNQAVSDTQNQPSTTKAKAKSDQNKPKKTRTSQAKNTEDTDNQAKSQTDNQTAKPKHTRKKAVKADISEEAHAQQGDESATDERGRPRFGAKEAILEFIETENGSLVLQEVGTDEILVSIAFSDKVKQMVGAEHIHSIGQSMISAAIATVMERQMRQYHAHVYDETPKRFS</sequence>
<keyword evidence="3" id="KW-1185">Reference proteome</keyword>
<dbReference type="EMBL" id="CP065728">
    <property type="protein sequence ID" value="QPT44020.1"/>
    <property type="molecule type" value="Genomic_DNA"/>
</dbReference>
<feature type="compositionally biased region" description="Polar residues" evidence="1">
    <location>
        <begin position="53"/>
        <end position="69"/>
    </location>
</feature>